<organism evidence="1 2">
    <name type="scientific">Acer saccharum</name>
    <name type="common">Sugar maple</name>
    <dbReference type="NCBI Taxonomy" id="4024"/>
    <lineage>
        <taxon>Eukaryota</taxon>
        <taxon>Viridiplantae</taxon>
        <taxon>Streptophyta</taxon>
        <taxon>Embryophyta</taxon>
        <taxon>Tracheophyta</taxon>
        <taxon>Spermatophyta</taxon>
        <taxon>Magnoliopsida</taxon>
        <taxon>eudicotyledons</taxon>
        <taxon>Gunneridae</taxon>
        <taxon>Pentapetalae</taxon>
        <taxon>rosids</taxon>
        <taxon>malvids</taxon>
        <taxon>Sapindales</taxon>
        <taxon>Sapindaceae</taxon>
        <taxon>Hippocastanoideae</taxon>
        <taxon>Acereae</taxon>
        <taxon>Acer</taxon>
    </lineage>
</organism>
<reference evidence="1" key="1">
    <citation type="journal article" date="2022" name="Plant J.">
        <title>Strategies of tolerance reflected in two North American maple genomes.</title>
        <authorList>
            <person name="McEvoy S.L."/>
            <person name="Sezen U.U."/>
            <person name="Trouern-Trend A."/>
            <person name="McMahon S.M."/>
            <person name="Schaberg P.G."/>
            <person name="Yang J."/>
            <person name="Wegrzyn J.L."/>
            <person name="Swenson N.G."/>
        </authorList>
    </citation>
    <scope>NUCLEOTIDE SEQUENCE</scope>
    <source>
        <strain evidence="1">NS2018</strain>
    </source>
</reference>
<evidence type="ECO:0000313" key="2">
    <source>
        <dbReference type="Proteomes" id="UP001168877"/>
    </source>
</evidence>
<sequence>MAANLLCALLQEEEGEDDDDDDDDYANLLAIVALEEEQHANTGQSSHRRDHAVIQHYRVQSHERLYHDYFSESLIYPEHLFRRRFRMHHPFFLHILSAVEAYNSYFVQRQNVTRTVGLSSLQKMTATMRMLAYGVSAYSVDDYVQIGESTAIESIKMFTNDVVAIFGDEYLRSLNNEDTTRLQGYLALGRALSSPFFGRATWRYLFVAAIDGF</sequence>
<accession>A0AA39TH67</accession>
<reference evidence="1" key="2">
    <citation type="submission" date="2023-06" db="EMBL/GenBank/DDBJ databases">
        <authorList>
            <person name="Swenson N.G."/>
            <person name="Wegrzyn J.L."/>
            <person name="Mcevoy S.L."/>
        </authorList>
    </citation>
    <scope>NUCLEOTIDE SEQUENCE</scope>
    <source>
        <strain evidence="1">NS2018</strain>
        <tissue evidence="1">Leaf</tissue>
    </source>
</reference>
<dbReference type="Proteomes" id="UP001168877">
    <property type="component" value="Unassembled WGS sequence"/>
</dbReference>
<dbReference type="PANTHER" id="PTHR47150:SF7">
    <property type="entry name" value="NUCLEASE"/>
    <property type="match status" value="1"/>
</dbReference>
<gene>
    <name evidence="1" type="ORF">LWI29_017567</name>
</gene>
<protein>
    <submittedName>
        <fullName evidence="1">Uncharacterized protein</fullName>
    </submittedName>
</protein>
<evidence type="ECO:0000313" key="1">
    <source>
        <dbReference type="EMBL" id="KAK0604620.1"/>
    </source>
</evidence>
<keyword evidence="2" id="KW-1185">Reference proteome</keyword>
<comment type="caution">
    <text evidence="1">The sequence shown here is derived from an EMBL/GenBank/DDBJ whole genome shotgun (WGS) entry which is preliminary data.</text>
</comment>
<dbReference type="EMBL" id="JAUESC010000002">
    <property type="protein sequence ID" value="KAK0604620.1"/>
    <property type="molecule type" value="Genomic_DNA"/>
</dbReference>
<dbReference type="AlphaFoldDB" id="A0AA39TH67"/>
<proteinExistence type="predicted"/>
<name>A0AA39TH67_ACESA</name>
<dbReference type="PANTHER" id="PTHR47150">
    <property type="entry name" value="OS12G0169200 PROTEIN"/>
    <property type="match status" value="1"/>
</dbReference>